<dbReference type="Gene3D" id="1.10.1780.10">
    <property type="entry name" value="Clp, N-terminal domain"/>
    <property type="match status" value="1"/>
</dbReference>
<dbReference type="EMBL" id="CP012677">
    <property type="protein sequence ID" value="ALE91952.1"/>
    <property type="molecule type" value="Genomic_DNA"/>
</dbReference>
<organism evidence="3 4">
    <name type="scientific">Arthrobacter alpinus</name>
    <dbReference type="NCBI Taxonomy" id="656366"/>
    <lineage>
        <taxon>Bacteria</taxon>
        <taxon>Bacillati</taxon>
        <taxon>Actinomycetota</taxon>
        <taxon>Actinomycetes</taxon>
        <taxon>Micrococcales</taxon>
        <taxon>Micrococcaceae</taxon>
        <taxon>Arthrobacter</taxon>
    </lineage>
</organism>
<evidence type="ECO:0000256" key="1">
    <source>
        <dbReference type="PROSITE-ProRule" id="PRU01251"/>
    </source>
</evidence>
<name>A0A0M4QXP9_9MICC</name>
<evidence type="ECO:0000259" key="2">
    <source>
        <dbReference type="PROSITE" id="PS51903"/>
    </source>
</evidence>
<sequence length="142" mass="15489">MFGNYTDSARRAVVMAREESRFIHDSYIGPEHLLLGLLHTYPNTVQTALGVSPEEVRDALVGFVPSGPPDTSASFPFTRESLDALKTAQRTARELHSDHVGIKHLLFGVLSVHGHRLDRALVDAGADRDSAQTRVMAALTQG</sequence>
<dbReference type="Proteomes" id="UP000062833">
    <property type="component" value="Chromosome"/>
</dbReference>
<reference evidence="4" key="1">
    <citation type="submission" date="2015-09" db="EMBL/GenBank/DDBJ databases">
        <title>Complete genome of Arthrobacter alpinus strain R3.8.</title>
        <authorList>
            <person name="See-Too W.S."/>
            <person name="Chan K.G."/>
        </authorList>
    </citation>
    <scope>NUCLEOTIDE SEQUENCE [LARGE SCALE GENOMIC DNA]</scope>
    <source>
        <strain evidence="4">R3.8</strain>
    </source>
</reference>
<dbReference type="KEGG" id="aaq:AOC05_05745"/>
<keyword evidence="1" id="KW-0677">Repeat</keyword>
<dbReference type="InterPro" id="IPR036628">
    <property type="entry name" value="Clp_N_dom_sf"/>
</dbReference>
<evidence type="ECO:0000313" key="4">
    <source>
        <dbReference type="Proteomes" id="UP000062833"/>
    </source>
</evidence>
<accession>A0A0M4QXP9</accession>
<protein>
    <recommendedName>
        <fullName evidence="2">Clp R domain-containing protein</fullName>
    </recommendedName>
</protein>
<dbReference type="SUPFAM" id="SSF81923">
    <property type="entry name" value="Double Clp-N motif"/>
    <property type="match status" value="1"/>
</dbReference>
<dbReference type="PROSITE" id="PS51903">
    <property type="entry name" value="CLP_R"/>
    <property type="match status" value="1"/>
</dbReference>
<dbReference type="PATRIC" id="fig|656366.3.peg.1227"/>
<dbReference type="Pfam" id="PF02861">
    <property type="entry name" value="Clp_N"/>
    <property type="match status" value="1"/>
</dbReference>
<dbReference type="InterPro" id="IPR004176">
    <property type="entry name" value="Clp_R_N"/>
</dbReference>
<dbReference type="AlphaFoldDB" id="A0A0M4QXP9"/>
<keyword evidence="4" id="KW-1185">Reference proteome</keyword>
<evidence type="ECO:0000313" key="3">
    <source>
        <dbReference type="EMBL" id="ALE91952.1"/>
    </source>
</evidence>
<proteinExistence type="predicted"/>
<gene>
    <name evidence="3" type="ORF">AOC05_05745</name>
</gene>
<feature type="domain" description="Clp R" evidence="2">
    <location>
        <begin position="2"/>
        <end position="142"/>
    </location>
</feature>